<feature type="transmembrane region" description="Helical" evidence="7">
    <location>
        <begin position="20"/>
        <end position="41"/>
    </location>
</feature>
<keyword evidence="5 7" id="KW-1133">Transmembrane helix</keyword>
<evidence type="ECO:0000256" key="3">
    <source>
        <dbReference type="ARBA" id="ARBA00022475"/>
    </source>
</evidence>
<comment type="caution">
    <text evidence="10">The sequence shown here is derived from an EMBL/GenBank/DDBJ whole genome shotgun (WGS) entry which is preliminary data.</text>
</comment>
<evidence type="ECO:0000256" key="8">
    <source>
        <dbReference type="SAM" id="MobiDB-lite"/>
    </source>
</evidence>
<dbReference type="InterPro" id="IPR035906">
    <property type="entry name" value="MetI-like_sf"/>
</dbReference>
<gene>
    <name evidence="10" type="ORF">QE412_002664</name>
</gene>
<feature type="transmembrane region" description="Helical" evidence="7">
    <location>
        <begin position="165"/>
        <end position="183"/>
    </location>
</feature>
<keyword evidence="3" id="KW-1003">Cell membrane</keyword>
<name>A0ABU0TWQ4_MICTR</name>
<evidence type="ECO:0000256" key="4">
    <source>
        <dbReference type="ARBA" id="ARBA00022692"/>
    </source>
</evidence>
<dbReference type="PROSITE" id="PS50928">
    <property type="entry name" value="ABC_TM1"/>
    <property type="match status" value="1"/>
</dbReference>
<sequence>MNKWDTLTPVLLQSIGETVYMVAVSLLISGVAGLVIGALLYATRPGNLFENRVVFAVANLVINVIRPIPFIIFLTAVAPVTRAVTGTTLGTDAAIVPITIMATVVIARVVEQNLVAVDPGTVEAARAVGARRIGVLFGVVIPEALAPLILGYTFMFIAVVDMSAMAGYIGGGGLGNFAIIYGYQQFNQQATWVTVAIIVVIVQAASAARQRAGPPHPAPLTPPNSPLSVQNTPFIAVRVRRVLDTQRSRGAPAVPSRGTPQRGGAVSAAAGLSAQHVGQHVEAAVGVGVADDGGGHDVHAVVGEEAEHAPLEHPGLDRADPRRGHRLAGRGVGDELDGPEHPASAHLADER</sequence>
<feature type="transmembrane region" description="Helical" evidence="7">
    <location>
        <begin position="89"/>
        <end position="110"/>
    </location>
</feature>
<proteinExistence type="inferred from homology"/>
<dbReference type="Proteomes" id="UP001226691">
    <property type="component" value="Unassembled WGS sequence"/>
</dbReference>
<dbReference type="PANTHER" id="PTHR30450:SF14">
    <property type="entry name" value="TRANSPORTER, PERMEASE PROTEIN, PUTATIVE-RELATED"/>
    <property type="match status" value="1"/>
</dbReference>
<keyword evidence="4 7" id="KW-0812">Transmembrane</keyword>
<evidence type="ECO:0000313" key="10">
    <source>
        <dbReference type="EMBL" id="MDQ1124091.1"/>
    </source>
</evidence>
<accession>A0ABU0TWQ4</accession>
<dbReference type="Pfam" id="PF00528">
    <property type="entry name" value="BPD_transp_1"/>
    <property type="match status" value="1"/>
</dbReference>
<dbReference type="InterPro" id="IPR051322">
    <property type="entry name" value="AA_ABC_Transporter_Permease"/>
</dbReference>
<feature type="domain" description="ABC transmembrane type-1" evidence="9">
    <location>
        <begin position="15"/>
        <end position="210"/>
    </location>
</feature>
<dbReference type="EMBL" id="JAUTBF010000001">
    <property type="protein sequence ID" value="MDQ1124091.1"/>
    <property type="molecule type" value="Genomic_DNA"/>
</dbReference>
<feature type="transmembrane region" description="Helical" evidence="7">
    <location>
        <begin position="135"/>
        <end position="159"/>
    </location>
</feature>
<keyword evidence="2 7" id="KW-0813">Transport</keyword>
<evidence type="ECO:0000256" key="2">
    <source>
        <dbReference type="ARBA" id="ARBA00022448"/>
    </source>
</evidence>
<feature type="transmembrane region" description="Helical" evidence="7">
    <location>
        <begin position="190"/>
        <end position="208"/>
    </location>
</feature>
<keyword evidence="6 7" id="KW-0472">Membrane</keyword>
<comment type="similarity">
    <text evidence="7">Belongs to the binding-protein-dependent transport system permease family.</text>
</comment>
<dbReference type="CDD" id="cd06261">
    <property type="entry name" value="TM_PBP2"/>
    <property type="match status" value="1"/>
</dbReference>
<evidence type="ECO:0000256" key="5">
    <source>
        <dbReference type="ARBA" id="ARBA00022989"/>
    </source>
</evidence>
<feature type="transmembrane region" description="Helical" evidence="7">
    <location>
        <begin position="53"/>
        <end position="77"/>
    </location>
</feature>
<keyword evidence="11" id="KW-1185">Reference proteome</keyword>
<feature type="region of interest" description="Disordered" evidence="8">
    <location>
        <begin position="306"/>
        <end position="351"/>
    </location>
</feature>
<evidence type="ECO:0000313" key="11">
    <source>
        <dbReference type="Proteomes" id="UP001226691"/>
    </source>
</evidence>
<evidence type="ECO:0000259" key="9">
    <source>
        <dbReference type="PROSITE" id="PS50928"/>
    </source>
</evidence>
<feature type="compositionally biased region" description="Basic and acidic residues" evidence="8">
    <location>
        <begin position="306"/>
        <end position="322"/>
    </location>
</feature>
<dbReference type="InterPro" id="IPR000515">
    <property type="entry name" value="MetI-like"/>
</dbReference>
<reference evidence="10 11" key="1">
    <citation type="submission" date="2023-07" db="EMBL/GenBank/DDBJ databases">
        <title>Functional and genomic diversity of the sorghum phyllosphere microbiome.</title>
        <authorList>
            <person name="Shade A."/>
        </authorList>
    </citation>
    <scope>NUCLEOTIDE SEQUENCE [LARGE SCALE GENOMIC DNA]</scope>
    <source>
        <strain evidence="10 11">SORGH_AS_1207</strain>
    </source>
</reference>
<dbReference type="SUPFAM" id="SSF161098">
    <property type="entry name" value="MetI-like"/>
    <property type="match status" value="1"/>
</dbReference>
<evidence type="ECO:0000256" key="6">
    <source>
        <dbReference type="ARBA" id="ARBA00023136"/>
    </source>
</evidence>
<organism evidence="10 11">
    <name type="scientific">Microbacterium trichothecenolyticum</name>
    <name type="common">Aureobacterium trichothecenolyticum</name>
    <dbReference type="NCBI Taxonomy" id="69370"/>
    <lineage>
        <taxon>Bacteria</taxon>
        <taxon>Bacillati</taxon>
        <taxon>Actinomycetota</taxon>
        <taxon>Actinomycetes</taxon>
        <taxon>Micrococcales</taxon>
        <taxon>Microbacteriaceae</taxon>
        <taxon>Microbacterium</taxon>
    </lineage>
</organism>
<comment type="subcellular location">
    <subcellularLocation>
        <location evidence="1 7">Cell membrane</location>
        <topology evidence="1 7">Multi-pass membrane protein</topology>
    </subcellularLocation>
</comment>
<evidence type="ECO:0000256" key="7">
    <source>
        <dbReference type="RuleBase" id="RU363032"/>
    </source>
</evidence>
<protein>
    <submittedName>
        <fullName evidence="10">ABC-type methionine transport system permease subunit</fullName>
    </submittedName>
</protein>
<dbReference type="PANTHER" id="PTHR30450">
    <property type="entry name" value="ABC TRANSPORTER PERMEASE"/>
    <property type="match status" value="1"/>
</dbReference>
<evidence type="ECO:0000256" key="1">
    <source>
        <dbReference type="ARBA" id="ARBA00004651"/>
    </source>
</evidence>
<dbReference type="Gene3D" id="1.10.3720.10">
    <property type="entry name" value="MetI-like"/>
    <property type="match status" value="1"/>
</dbReference>